<name>A0A1G6GRJ1_9BACI</name>
<sequence length="34" mass="4225">MEPERLKEQILKGDYLNYAYDRYLSMVILFNNKR</sequence>
<dbReference type="EMBL" id="FMYI01000001">
    <property type="protein sequence ID" value="SDB84561.1"/>
    <property type="molecule type" value="Genomic_DNA"/>
</dbReference>
<dbReference type="AlphaFoldDB" id="A0A1G6GRJ1"/>
<accession>A0A1G6GRJ1</accession>
<organism evidence="1 2">
    <name type="scientific">Pelagirhabdus alkalitolerans</name>
    <dbReference type="NCBI Taxonomy" id="1612202"/>
    <lineage>
        <taxon>Bacteria</taxon>
        <taxon>Bacillati</taxon>
        <taxon>Bacillota</taxon>
        <taxon>Bacilli</taxon>
        <taxon>Bacillales</taxon>
        <taxon>Bacillaceae</taxon>
        <taxon>Pelagirhabdus</taxon>
    </lineage>
</organism>
<evidence type="ECO:0000313" key="1">
    <source>
        <dbReference type="EMBL" id="SDB84561.1"/>
    </source>
</evidence>
<dbReference type="Proteomes" id="UP000242949">
    <property type="component" value="Unassembled WGS sequence"/>
</dbReference>
<keyword evidence="2" id="KW-1185">Reference proteome</keyword>
<proteinExistence type="predicted"/>
<evidence type="ECO:0000313" key="2">
    <source>
        <dbReference type="Proteomes" id="UP000242949"/>
    </source>
</evidence>
<gene>
    <name evidence="1" type="ORF">SAMN05421734_101432</name>
</gene>
<reference evidence="2" key="1">
    <citation type="submission" date="2016-09" db="EMBL/GenBank/DDBJ databases">
        <authorList>
            <person name="Varghese N."/>
            <person name="Submissions S."/>
        </authorList>
    </citation>
    <scope>NUCLEOTIDE SEQUENCE [LARGE SCALE GENOMIC DNA]</scope>
    <source>
        <strain evidence="2">S5</strain>
    </source>
</reference>
<protein>
    <submittedName>
        <fullName evidence="1">Uncharacterized protein</fullName>
    </submittedName>
</protein>